<sequence length="93" mass="10642">MALSACKVDRSPFQAPVKFEDVIVYFLKDEWKLLEQWQKNLYWEVLTDNYEALSMELGTRAPVPVPHALPPCQLSPGLSQRGRPRSLLADSRV</sequence>
<keyword evidence="4" id="KW-1185">Reference proteome</keyword>
<evidence type="ECO:0000313" key="4">
    <source>
        <dbReference type="Proteomes" id="UP000694545"/>
    </source>
</evidence>
<organism evidence="3 4">
    <name type="scientific">Varanus komodoensis</name>
    <name type="common">Komodo dragon</name>
    <dbReference type="NCBI Taxonomy" id="61221"/>
    <lineage>
        <taxon>Eukaryota</taxon>
        <taxon>Metazoa</taxon>
        <taxon>Chordata</taxon>
        <taxon>Craniata</taxon>
        <taxon>Vertebrata</taxon>
        <taxon>Euteleostomi</taxon>
        <taxon>Lepidosauria</taxon>
        <taxon>Squamata</taxon>
        <taxon>Bifurcata</taxon>
        <taxon>Unidentata</taxon>
        <taxon>Episquamata</taxon>
        <taxon>Toxicofera</taxon>
        <taxon>Anguimorpha</taxon>
        <taxon>Paleoanguimorpha</taxon>
        <taxon>Varanoidea</taxon>
        <taxon>Varanidae</taxon>
        <taxon>Varanus</taxon>
    </lineage>
</organism>
<dbReference type="Pfam" id="PF01352">
    <property type="entry name" value="KRAB"/>
    <property type="match status" value="1"/>
</dbReference>
<dbReference type="InterPro" id="IPR050169">
    <property type="entry name" value="Krueppel_C2H2_ZnF"/>
</dbReference>
<dbReference type="Gene3D" id="6.10.140.140">
    <property type="match status" value="1"/>
</dbReference>
<dbReference type="InterPro" id="IPR001909">
    <property type="entry name" value="KRAB"/>
</dbReference>
<feature type="domain" description="KRAB" evidence="2">
    <location>
        <begin position="17"/>
        <end position="93"/>
    </location>
</feature>
<dbReference type="CDD" id="cd07765">
    <property type="entry name" value="KRAB_A-box"/>
    <property type="match status" value="1"/>
</dbReference>
<accession>A0A8D2JIF6</accession>
<proteinExistence type="predicted"/>
<dbReference type="InterPro" id="IPR036051">
    <property type="entry name" value="KRAB_dom_sf"/>
</dbReference>
<dbReference type="Proteomes" id="UP000694545">
    <property type="component" value="Unplaced"/>
</dbReference>
<dbReference type="SMART" id="SM00349">
    <property type="entry name" value="KRAB"/>
    <property type="match status" value="1"/>
</dbReference>
<dbReference type="SUPFAM" id="SSF109640">
    <property type="entry name" value="KRAB domain (Kruppel-associated box)"/>
    <property type="match status" value="1"/>
</dbReference>
<dbReference type="GO" id="GO:0006355">
    <property type="term" value="P:regulation of DNA-templated transcription"/>
    <property type="evidence" value="ECO:0007669"/>
    <property type="project" value="InterPro"/>
</dbReference>
<dbReference type="AlphaFoldDB" id="A0A8D2JIF6"/>
<dbReference type="PANTHER" id="PTHR23232">
    <property type="entry name" value="KRAB DOMAIN C2H2 ZINC FINGER"/>
    <property type="match status" value="1"/>
</dbReference>
<evidence type="ECO:0000313" key="3">
    <source>
        <dbReference type="Ensembl" id="ENSVKKP00000012517.1"/>
    </source>
</evidence>
<name>A0A8D2JIF6_VARKO</name>
<evidence type="ECO:0000256" key="1">
    <source>
        <dbReference type="SAM" id="MobiDB-lite"/>
    </source>
</evidence>
<evidence type="ECO:0000259" key="2">
    <source>
        <dbReference type="PROSITE" id="PS50805"/>
    </source>
</evidence>
<dbReference type="PROSITE" id="PS50805">
    <property type="entry name" value="KRAB"/>
    <property type="match status" value="1"/>
</dbReference>
<protein>
    <recommendedName>
        <fullName evidence="2">KRAB domain-containing protein</fullName>
    </recommendedName>
</protein>
<dbReference type="PANTHER" id="PTHR23232:SF142">
    <property type="entry name" value="GASTRULA ZINC FINGER PROTEIN XLCGF57.1-LIKE-RELATED"/>
    <property type="match status" value="1"/>
</dbReference>
<dbReference type="Ensembl" id="ENSVKKT00000012817.1">
    <property type="protein sequence ID" value="ENSVKKP00000012517.1"/>
    <property type="gene ID" value="ENSVKKG00000008704.1"/>
</dbReference>
<reference evidence="3" key="2">
    <citation type="submission" date="2025-09" db="UniProtKB">
        <authorList>
            <consortium name="Ensembl"/>
        </authorList>
    </citation>
    <scope>IDENTIFICATION</scope>
</reference>
<reference evidence="3" key="1">
    <citation type="submission" date="2025-08" db="UniProtKB">
        <authorList>
            <consortium name="Ensembl"/>
        </authorList>
    </citation>
    <scope>IDENTIFICATION</scope>
</reference>
<feature type="region of interest" description="Disordered" evidence="1">
    <location>
        <begin position="73"/>
        <end position="93"/>
    </location>
</feature>